<sequence>MGLRPFRWQPHDGERHAIDDNAMPTQETATLCGAELTVPAARPTKQQWCWPTCTACDAAWRLAEGIPLFLPQQRDTNRKTAQPCESRRPTRT</sequence>
<dbReference type="RefSeq" id="WP_306748803.1">
    <property type="nucleotide sequence ID" value="NZ_NSDM01000012.1"/>
</dbReference>
<reference evidence="2 3" key="1">
    <citation type="submission" date="2017-06" db="EMBL/GenBank/DDBJ databases">
        <title>Cultured bacterium strain Saccharothrix yanglingensis Hhs.015.</title>
        <authorList>
            <person name="Xia Y."/>
        </authorList>
    </citation>
    <scope>NUCLEOTIDE SEQUENCE [LARGE SCALE GENOMIC DNA]</scope>
    <source>
        <strain evidence="2 3">Hhs.015</strain>
    </source>
</reference>
<dbReference type="Pfam" id="PF16827">
    <property type="entry name" value="zf-HC3"/>
    <property type="match status" value="1"/>
</dbReference>
<feature type="region of interest" description="Disordered" evidence="1">
    <location>
        <begin position="1"/>
        <end position="22"/>
    </location>
</feature>
<organism evidence="2 3">
    <name type="scientific">Saccharothrix yanglingensis</name>
    <dbReference type="NCBI Taxonomy" id="659496"/>
    <lineage>
        <taxon>Bacteria</taxon>
        <taxon>Bacillati</taxon>
        <taxon>Actinomycetota</taxon>
        <taxon>Actinomycetes</taxon>
        <taxon>Pseudonocardiales</taxon>
        <taxon>Pseudonocardiaceae</taxon>
        <taxon>Saccharothrix</taxon>
    </lineage>
</organism>
<evidence type="ECO:0000256" key="1">
    <source>
        <dbReference type="SAM" id="MobiDB-lite"/>
    </source>
</evidence>
<keyword evidence="3" id="KW-1185">Reference proteome</keyword>
<feature type="compositionally biased region" description="Basic and acidic residues" evidence="1">
    <location>
        <begin position="9"/>
        <end position="19"/>
    </location>
</feature>
<gene>
    <name evidence="2" type="ORF">CKY47_25620</name>
</gene>
<name>A0ABU0X593_9PSEU</name>
<proteinExistence type="predicted"/>
<dbReference type="EMBL" id="NSDM01000012">
    <property type="protein sequence ID" value="MDQ2587302.1"/>
    <property type="molecule type" value="Genomic_DNA"/>
</dbReference>
<dbReference type="Gene3D" id="2.30.30.990">
    <property type="entry name" value="Malonyl-[acyl-carrier protein] O-methyltransferase, zinc-finger motif"/>
    <property type="match status" value="1"/>
</dbReference>
<evidence type="ECO:0008006" key="4">
    <source>
        <dbReference type="Google" id="ProtNLM"/>
    </source>
</evidence>
<evidence type="ECO:0000313" key="2">
    <source>
        <dbReference type="EMBL" id="MDQ2587302.1"/>
    </source>
</evidence>
<protein>
    <recommendedName>
        <fullName evidence="4">Zinc finger protein</fullName>
    </recommendedName>
</protein>
<accession>A0ABU0X593</accession>
<dbReference type="InterPro" id="IPR031795">
    <property type="entry name" value="Zf-HC3"/>
</dbReference>
<comment type="caution">
    <text evidence="2">The sequence shown here is derived from an EMBL/GenBank/DDBJ whole genome shotgun (WGS) entry which is preliminary data.</text>
</comment>
<dbReference type="Proteomes" id="UP001225605">
    <property type="component" value="Unassembled WGS sequence"/>
</dbReference>
<feature type="region of interest" description="Disordered" evidence="1">
    <location>
        <begin position="72"/>
        <end position="92"/>
    </location>
</feature>
<evidence type="ECO:0000313" key="3">
    <source>
        <dbReference type="Proteomes" id="UP001225605"/>
    </source>
</evidence>